<accession>W4JUE6</accession>
<proteinExistence type="predicted"/>
<dbReference type="HOGENOM" id="CLU_504381_0_0_1"/>
<organism evidence="1 2">
    <name type="scientific">Heterobasidion irregulare (strain TC 32-1)</name>
    <dbReference type="NCBI Taxonomy" id="747525"/>
    <lineage>
        <taxon>Eukaryota</taxon>
        <taxon>Fungi</taxon>
        <taxon>Dikarya</taxon>
        <taxon>Basidiomycota</taxon>
        <taxon>Agaricomycotina</taxon>
        <taxon>Agaricomycetes</taxon>
        <taxon>Russulales</taxon>
        <taxon>Bondarzewiaceae</taxon>
        <taxon>Heterobasidion</taxon>
        <taxon>Heterobasidion annosum species complex</taxon>
    </lineage>
</organism>
<dbReference type="RefSeq" id="XP_009551583.1">
    <property type="nucleotide sequence ID" value="XM_009553288.1"/>
</dbReference>
<dbReference type="InterPro" id="IPR032675">
    <property type="entry name" value="LRR_dom_sf"/>
</dbReference>
<name>W4JUE6_HETIT</name>
<dbReference type="OrthoDB" id="3365698at2759"/>
<dbReference type="GeneID" id="20674409"/>
<sequence>MQPKRIPPEVLAEIFLECLDTERWEDRDAKMPSGPSDAPHLLTQICRYWRAVALSTPHLWSTLFFPDIPETREQCDGLFARVPVWLSLSKCLPLSFVLRIENDAPVELPQYVALLQKEIHRWRAARFETSANQVHWFPAFVPHSMPLLEEFAYDGWSDTSIATTPTLMTSLASAPRLRSVDLAQNQIYNWVLPWANLTTLHLIYETVELPTAMIGRLCESLGACACLDSLHVGFSNRTVGPVLPSTSCIVIPVLTELSITCSHIKGIVSVMHTLVAPRLQALHIDRTDFEFDYPHAVIGASIRTFVARSKGAPIRMLGLEDVHLDPDELVALLELLPSLEYLSFQDEMIDSRVLDALTLKFDAEGQLVFGPNPRLRHISFLPPQQTFGLMGTYRSTKAVLPLSMHANSPFPAQGSNTPDLITFARQLQPPREVLPPGRERLTRWLRAVGSSAFCGSLAGMIRSRWAVPPNSDVPRAGLELVQFDLHILQKIMPARQSGGGTDLTSGSEKTTSYAAHQMHAMPSFSRRNSVGLSCLVRGMSAELELLPVNLSFLLTVKSPDMGKGGNERIFTFEDVPLNAEDLLTTESL</sequence>
<dbReference type="AlphaFoldDB" id="W4JUE6"/>
<dbReference type="eggNOG" id="ENOG502SWKJ">
    <property type="taxonomic scope" value="Eukaryota"/>
</dbReference>
<dbReference type="KEGG" id="hir:HETIRDRAFT_430054"/>
<dbReference type="Gene3D" id="3.80.10.10">
    <property type="entry name" value="Ribonuclease Inhibitor"/>
    <property type="match status" value="1"/>
</dbReference>
<dbReference type="InParanoid" id="W4JUE6"/>
<dbReference type="EMBL" id="KI925464">
    <property type="protein sequence ID" value="ETW76705.1"/>
    <property type="molecule type" value="Genomic_DNA"/>
</dbReference>
<evidence type="ECO:0000313" key="2">
    <source>
        <dbReference type="Proteomes" id="UP000030671"/>
    </source>
</evidence>
<dbReference type="Proteomes" id="UP000030671">
    <property type="component" value="Unassembled WGS sequence"/>
</dbReference>
<dbReference type="SUPFAM" id="SSF52047">
    <property type="entry name" value="RNI-like"/>
    <property type="match status" value="1"/>
</dbReference>
<keyword evidence="2" id="KW-1185">Reference proteome</keyword>
<evidence type="ECO:0000313" key="1">
    <source>
        <dbReference type="EMBL" id="ETW76705.1"/>
    </source>
</evidence>
<protein>
    <submittedName>
        <fullName evidence="1">Uncharacterized protein</fullName>
    </submittedName>
</protein>
<reference evidence="1 2" key="1">
    <citation type="journal article" date="2012" name="New Phytol.">
        <title>Insight into trade-off between wood decay and parasitism from the genome of a fungal forest pathogen.</title>
        <authorList>
            <person name="Olson A."/>
            <person name="Aerts A."/>
            <person name="Asiegbu F."/>
            <person name="Belbahri L."/>
            <person name="Bouzid O."/>
            <person name="Broberg A."/>
            <person name="Canback B."/>
            <person name="Coutinho P.M."/>
            <person name="Cullen D."/>
            <person name="Dalman K."/>
            <person name="Deflorio G."/>
            <person name="van Diepen L.T."/>
            <person name="Dunand C."/>
            <person name="Duplessis S."/>
            <person name="Durling M."/>
            <person name="Gonthier P."/>
            <person name="Grimwood J."/>
            <person name="Fossdal C.G."/>
            <person name="Hansson D."/>
            <person name="Henrissat B."/>
            <person name="Hietala A."/>
            <person name="Himmelstrand K."/>
            <person name="Hoffmeister D."/>
            <person name="Hogberg N."/>
            <person name="James T.Y."/>
            <person name="Karlsson M."/>
            <person name="Kohler A."/>
            <person name="Kues U."/>
            <person name="Lee Y.H."/>
            <person name="Lin Y.C."/>
            <person name="Lind M."/>
            <person name="Lindquist E."/>
            <person name="Lombard V."/>
            <person name="Lucas S."/>
            <person name="Lunden K."/>
            <person name="Morin E."/>
            <person name="Murat C."/>
            <person name="Park J."/>
            <person name="Raffaello T."/>
            <person name="Rouze P."/>
            <person name="Salamov A."/>
            <person name="Schmutz J."/>
            <person name="Solheim H."/>
            <person name="Stahlberg J."/>
            <person name="Velez H."/>
            <person name="de Vries R.P."/>
            <person name="Wiebenga A."/>
            <person name="Woodward S."/>
            <person name="Yakovlev I."/>
            <person name="Garbelotto M."/>
            <person name="Martin F."/>
            <person name="Grigoriev I.V."/>
            <person name="Stenlid J."/>
        </authorList>
    </citation>
    <scope>NUCLEOTIDE SEQUENCE [LARGE SCALE GENOMIC DNA]</scope>
    <source>
        <strain evidence="1 2">TC 32-1</strain>
    </source>
</reference>
<gene>
    <name evidence="1" type="ORF">HETIRDRAFT_430054</name>
</gene>